<dbReference type="GO" id="GO:0016460">
    <property type="term" value="C:myosin II complex"/>
    <property type="evidence" value="ECO:0007669"/>
    <property type="project" value="TreeGrafter"/>
</dbReference>
<feature type="domain" description="EF-hand" evidence="4">
    <location>
        <begin position="29"/>
        <end position="64"/>
    </location>
</feature>
<dbReference type="InterPro" id="IPR050230">
    <property type="entry name" value="CALM/Myosin/TropC-like"/>
</dbReference>
<dbReference type="InterPro" id="IPR002048">
    <property type="entry name" value="EF_hand_dom"/>
</dbReference>
<feature type="compositionally biased region" description="Low complexity" evidence="3">
    <location>
        <begin position="1"/>
        <end position="19"/>
    </location>
</feature>
<dbReference type="CDD" id="cd00051">
    <property type="entry name" value="EFh"/>
    <property type="match status" value="2"/>
</dbReference>
<evidence type="ECO:0000256" key="2">
    <source>
        <dbReference type="ARBA" id="ARBA00022837"/>
    </source>
</evidence>
<dbReference type="PANTHER" id="PTHR23048">
    <property type="entry name" value="MYOSIN LIGHT CHAIN 1, 3"/>
    <property type="match status" value="1"/>
</dbReference>
<dbReference type="GO" id="GO:0005509">
    <property type="term" value="F:calcium ion binding"/>
    <property type="evidence" value="ECO:0007669"/>
    <property type="project" value="InterPro"/>
</dbReference>
<protein>
    <recommendedName>
        <fullName evidence="4">EF-hand domain-containing protein</fullName>
    </recommendedName>
</protein>
<dbReference type="AlphaFoldDB" id="A0A7S4FEZ3"/>
<evidence type="ECO:0000259" key="4">
    <source>
        <dbReference type="PROSITE" id="PS50222"/>
    </source>
</evidence>
<keyword evidence="1" id="KW-0677">Repeat</keyword>
<keyword evidence="2" id="KW-0106">Calcium</keyword>
<name>A0A7S4FEZ3_9EUGL</name>
<feature type="domain" description="EF-hand" evidence="4">
    <location>
        <begin position="142"/>
        <end position="178"/>
    </location>
</feature>
<feature type="domain" description="EF-hand" evidence="4">
    <location>
        <begin position="65"/>
        <end position="101"/>
    </location>
</feature>
<evidence type="ECO:0000256" key="3">
    <source>
        <dbReference type="SAM" id="MobiDB-lite"/>
    </source>
</evidence>
<accession>A0A7S4FEZ3</accession>
<sequence>MASSSNNKQQSKPKTQSNSARLQNELTEEQEADLKAAFNLLDSEGVGTIDAKDLKVALRALGYEPQKDKLKKIISEIDKDSMSGTLLFDEFKKIMAEKLFDYENEEEIAIAFPLFAAANSNDSDFINFDTLKAIADELGENLTDEELQEMIREADVLDYDGKISRDEFFRVMKRENAY</sequence>
<dbReference type="EMBL" id="HBJA01009383">
    <property type="protein sequence ID" value="CAE0791779.1"/>
    <property type="molecule type" value="Transcribed_RNA"/>
</dbReference>
<organism evidence="5">
    <name type="scientific">Eutreptiella gymnastica</name>
    <dbReference type="NCBI Taxonomy" id="73025"/>
    <lineage>
        <taxon>Eukaryota</taxon>
        <taxon>Discoba</taxon>
        <taxon>Euglenozoa</taxon>
        <taxon>Euglenida</taxon>
        <taxon>Spirocuta</taxon>
        <taxon>Euglenophyceae</taxon>
        <taxon>Eutreptiales</taxon>
        <taxon>Eutreptiaceae</taxon>
        <taxon>Eutreptiella</taxon>
    </lineage>
</organism>
<feature type="region of interest" description="Disordered" evidence="3">
    <location>
        <begin position="1"/>
        <end position="28"/>
    </location>
</feature>
<dbReference type="SUPFAM" id="SSF47473">
    <property type="entry name" value="EF-hand"/>
    <property type="match status" value="1"/>
</dbReference>
<reference evidence="5" key="1">
    <citation type="submission" date="2021-01" db="EMBL/GenBank/DDBJ databases">
        <authorList>
            <person name="Corre E."/>
            <person name="Pelletier E."/>
            <person name="Niang G."/>
            <person name="Scheremetjew M."/>
            <person name="Finn R."/>
            <person name="Kale V."/>
            <person name="Holt S."/>
            <person name="Cochrane G."/>
            <person name="Meng A."/>
            <person name="Brown T."/>
            <person name="Cohen L."/>
        </authorList>
    </citation>
    <scope>NUCLEOTIDE SEQUENCE</scope>
    <source>
        <strain evidence="5">CCMP1594</strain>
    </source>
</reference>
<evidence type="ECO:0000256" key="1">
    <source>
        <dbReference type="ARBA" id="ARBA00022737"/>
    </source>
</evidence>
<gene>
    <name evidence="5" type="ORF">EGYM00163_LOCUS2895</name>
</gene>
<dbReference type="FunFam" id="1.10.238.10:FF:000178">
    <property type="entry name" value="Calmodulin-2 A"/>
    <property type="match status" value="1"/>
</dbReference>
<dbReference type="InterPro" id="IPR011992">
    <property type="entry name" value="EF-hand-dom_pair"/>
</dbReference>
<dbReference type="SMART" id="SM00054">
    <property type="entry name" value="EFh"/>
    <property type="match status" value="3"/>
</dbReference>
<dbReference type="Gene3D" id="1.10.238.10">
    <property type="entry name" value="EF-hand"/>
    <property type="match status" value="2"/>
</dbReference>
<dbReference type="PROSITE" id="PS50222">
    <property type="entry name" value="EF_HAND_2"/>
    <property type="match status" value="3"/>
</dbReference>
<dbReference type="PANTHER" id="PTHR23048:SF59">
    <property type="entry name" value="EF-HAND SUPERFAMILY PROTEIN"/>
    <property type="match status" value="1"/>
</dbReference>
<proteinExistence type="predicted"/>
<dbReference type="Pfam" id="PF13499">
    <property type="entry name" value="EF-hand_7"/>
    <property type="match status" value="2"/>
</dbReference>
<evidence type="ECO:0000313" key="5">
    <source>
        <dbReference type="EMBL" id="CAE0791779.1"/>
    </source>
</evidence>